<feature type="region of interest" description="Disordered" evidence="2">
    <location>
        <begin position="1"/>
        <end position="117"/>
    </location>
</feature>
<reference evidence="4" key="1">
    <citation type="journal article" date="2023" name="Mol. Phylogenet. Evol.">
        <title>Genome-scale phylogeny and comparative genomics of the fungal order Sordariales.</title>
        <authorList>
            <person name="Hensen N."/>
            <person name="Bonometti L."/>
            <person name="Westerberg I."/>
            <person name="Brannstrom I.O."/>
            <person name="Guillou S."/>
            <person name="Cros-Aarteil S."/>
            <person name="Calhoun S."/>
            <person name="Haridas S."/>
            <person name="Kuo A."/>
            <person name="Mondo S."/>
            <person name="Pangilinan J."/>
            <person name="Riley R."/>
            <person name="LaButti K."/>
            <person name="Andreopoulos B."/>
            <person name="Lipzen A."/>
            <person name="Chen C."/>
            <person name="Yan M."/>
            <person name="Daum C."/>
            <person name="Ng V."/>
            <person name="Clum A."/>
            <person name="Steindorff A."/>
            <person name="Ohm R.A."/>
            <person name="Martin F."/>
            <person name="Silar P."/>
            <person name="Natvig D.O."/>
            <person name="Lalanne C."/>
            <person name="Gautier V."/>
            <person name="Ament-Velasquez S.L."/>
            <person name="Kruys A."/>
            <person name="Hutchinson M.I."/>
            <person name="Powell A.J."/>
            <person name="Barry K."/>
            <person name="Miller A.N."/>
            <person name="Grigoriev I.V."/>
            <person name="Debuchy R."/>
            <person name="Gladieux P."/>
            <person name="Hiltunen Thoren M."/>
            <person name="Johannesson H."/>
        </authorList>
    </citation>
    <scope>NUCLEOTIDE SEQUENCE</scope>
    <source>
        <strain evidence="4">PSN293</strain>
    </source>
</reference>
<dbReference type="CDD" id="cd00570">
    <property type="entry name" value="GST_N_family"/>
    <property type="match status" value="1"/>
</dbReference>
<gene>
    <name evidence="4" type="ORF">QBC37DRAFT_185937</name>
</gene>
<dbReference type="SUPFAM" id="SSF52833">
    <property type="entry name" value="Thioredoxin-like"/>
    <property type="match status" value="1"/>
</dbReference>
<name>A0AAN6Y5Z8_9PEZI</name>
<dbReference type="GO" id="GO:0005737">
    <property type="term" value="C:cytoplasm"/>
    <property type="evidence" value="ECO:0007669"/>
    <property type="project" value="TreeGrafter"/>
</dbReference>
<dbReference type="InterPro" id="IPR040079">
    <property type="entry name" value="Glutathione_S-Trfase"/>
</dbReference>
<organism evidence="4 5">
    <name type="scientific">Rhypophila decipiens</name>
    <dbReference type="NCBI Taxonomy" id="261697"/>
    <lineage>
        <taxon>Eukaryota</taxon>
        <taxon>Fungi</taxon>
        <taxon>Dikarya</taxon>
        <taxon>Ascomycota</taxon>
        <taxon>Pezizomycotina</taxon>
        <taxon>Sordariomycetes</taxon>
        <taxon>Sordariomycetidae</taxon>
        <taxon>Sordariales</taxon>
        <taxon>Naviculisporaceae</taxon>
        <taxon>Rhypophila</taxon>
    </lineage>
</organism>
<feature type="compositionally biased region" description="Polar residues" evidence="2">
    <location>
        <begin position="25"/>
        <end position="48"/>
    </location>
</feature>
<proteinExistence type="inferred from homology"/>
<feature type="domain" description="GST N-terminal" evidence="3">
    <location>
        <begin position="293"/>
        <end position="373"/>
    </location>
</feature>
<evidence type="ECO:0000313" key="5">
    <source>
        <dbReference type="Proteomes" id="UP001301769"/>
    </source>
</evidence>
<sequence length="520" mass="58694">MDQPSGELHEDERISQPQAQPPAQSHSGPYNSSLSMQFQHDESGSLQQHAHHQHNMGSVQGGQGGSNLFQERPAQVQDPISSSGQESDISEQEEFQPGSSGSASGPPPTKFVEDPPDLDNWRRKLFDLEEAVVLTQQQYQTYFPWVDNVYSHRSTYTVQDRPCTYHSWNCRLKGLNTPYAKSGVPQCSVRILISEYPTGAVLWSDPRVQAWAYNPSRTNRIDEIKSELAPCYLIGLTTQPHQHTLEVSDVIGKNSVLRWIEAREQVVEEDTEPSRWKATGVAANTVERHAVEHEMKLYAASFSPFSQRVWIALEAKGLPYQYCETDPSRQPKPTQLLGAIPRGLTLAIRHGDWSCGGSFVILEYLEDISQDVSLLPFRARRKAHCRLWIAFINATVVPSFYAVLEAVGDTLPEANQKLQADLSLLVQAADEEGPYFMGQEMCLVDIHLAPFVLWFQRLPDRFALEGWTTTTNKTDKEYGRSGEWLRALTTNRHVRNTTSGEELYHDALDVVIQEYRGRLG</sequence>
<dbReference type="PROSITE" id="PS50404">
    <property type="entry name" value="GST_NTER"/>
    <property type="match status" value="1"/>
</dbReference>
<dbReference type="InterPro" id="IPR036249">
    <property type="entry name" value="Thioredoxin-like_sf"/>
</dbReference>
<dbReference type="Gene3D" id="1.20.1050.10">
    <property type="match status" value="1"/>
</dbReference>
<dbReference type="SFLD" id="SFLDS00019">
    <property type="entry name" value="Glutathione_Transferase_(cytos"/>
    <property type="match status" value="1"/>
</dbReference>
<comment type="similarity">
    <text evidence="1">Belongs to the GST superfamily.</text>
</comment>
<dbReference type="Pfam" id="PF13417">
    <property type="entry name" value="GST_N_3"/>
    <property type="match status" value="1"/>
</dbReference>
<dbReference type="InterPro" id="IPR050983">
    <property type="entry name" value="GST_Omega/HSP26"/>
</dbReference>
<dbReference type="Gene3D" id="3.40.30.10">
    <property type="entry name" value="Glutaredoxin"/>
    <property type="match status" value="1"/>
</dbReference>
<dbReference type="PANTHER" id="PTHR43968:SF6">
    <property type="entry name" value="GLUTATHIONE S-TRANSFERASE OMEGA"/>
    <property type="match status" value="1"/>
</dbReference>
<dbReference type="AlphaFoldDB" id="A0AAN6Y5Z8"/>
<dbReference type="SUPFAM" id="SSF47616">
    <property type="entry name" value="GST C-terminal domain-like"/>
    <property type="match status" value="1"/>
</dbReference>
<evidence type="ECO:0000256" key="1">
    <source>
        <dbReference type="ARBA" id="ARBA00007409"/>
    </source>
</evidence>
<evidence type="ECO:0000259" key="3">
    <source>
        <dbReference type="PROSITE" id="PS50404"/>
    </source>
</evidence>
<accession>A0AAN6Y5Z8</accession>
<dbReference type="Proteomes" id="UP001301769">
    <property type="component" value="Unassembled WGS sequence"/>
</dbReference>
<comment type="caution">
    <text evidence="4">The sequence shown here is derived from an EMBL/GenBank/DDBJ whole genome shotgun (WGS) entry which is preliminary data.</text>
</comment>
<feature type="compositionally biased region" description="Polar residues" evidence="2">
    <location>
        <begin position="78"/>
        <end position="87"/>
    </location>
</feature>
<dbReference type="InterPro" id="IPR036282">
    <property type="entry name" value="Glutathione-S-Trfase_C_sf"/>
</dbReference>
<evidence type="ECO:0000256" key="2">
    <source>
        <dbReference type="SAM" id="MobiDB-lite"/>
    </source>
</evidence>
<reference evidence="4" key="2">
    <citation type="submission" date="2023-05" db="EMBL/GenBank/DDBJ databases">
        <authorList>
            <consortium name="Lawrence Berkeley National Laboratory"/>
            <person name="Steindorff A."/>
            <person name="Hensen N."/>
            <person name="Bonometti L."/>
            <person name="Westerberg I."/>
            <person name="Brannstrom I.O."/>
            <person name="Guillou S."/>
            <person name="Cros-Aarteil S."/>
            <person name="Calhoun S."/>
            <person name="Haridas S."/>
            <person name="Kuo A."/>
            <person name="Mondo S."/>
            <person name="Pangilinan J."/>
            <person name="Riley R."/>
            <person name="Labutti K."/>
            <person name="Andreopoulos B."/>
            <person name="Lipzen A."/>
            <person name="Chen C."/>
            <person name="Yanf M."/>
            <person name="Daum C."/>
            <person name="Ng V."/>
            <person name="Clum A."/>
            <person name="Ohm R."/>
            <person name="Martin F."/>
            <person name="Silar P."/>
            <person name="Natvig D."/>
            <person name="Lalanne C."/>
            <person name="Gautier V."/>
            <person name="Ament-Velasquez S.L."/>
            <person name="Kruys A."/>
            <person name="Hutchinson M.I."/>
            <person name="Powell A.J."/>
            <person name="Barry K."/>
            <person name="Miller A.N."/>
            <person name="Grigoriev I.V."/>
            <person name="Debuchy R."/>
            <person name="Gladieux P."/>
            <person name="Thoren M.H."/>
            <person name="Johannesson H."/>
        </authorList>
    </citation>
    <scope>NUCLEOTIDE SEQUENCE</scope>
    <source>
        <strain evidence="4">PSN293</strain>
    </source>
</reference>
<keyword evidence="5" id="KW-1185">Reference proteome</keyword>
<evidence type="ECO:0000313" key="4">
    <source>
        <dbReference type="EMBL" id="KAK4212818.1"/>
    </source>
</evidence>
<protein>
    <submittedName>
        <fullName evidence="4">Glutathione S-transferase omega-1</fullName>
    </submittedName>
</protein>
<dbReference type="PANTHER" id="PTHR43968">
    <property type="match status" value="1"/>
</dbReference>
<dbReference type="InterPro" id="IPR004045">
    <property type="entry name" value="Glutathione_S-Trfase_N"/>
</dbReference>
<dbReference type="SFLD" id="SFLDG00358">
    <property type="entry name" value="Main_(cytGST)"/>
    <property type="match status" value="1"/>
</dbReference>
<dbReference type="EMBL" id="MU858120">
    <property type="protein sequence ID" value="KAK4212818.1"/>
    <property type="molecule type" value="Genomic_DNA"/>
</dbReference>